<dbReference type="EMBL" id="MPUH01000372">
    <property type="protein sequence ID" value="OMJ81625.1"/>
    <property type="molecule type" value="Genomic_DNA"/>
</dbReference>
<dbReference type="AlphaFoldDB" id="A0A1R2BYA9"/>
<feature type="transmembrane region" description="Helical" evidence="1">
    <location>
        <begin position="60"/>
        <end position="80"/>
    </location>
</feature>
<keyword evidence="1" id="KW-0812">Transmembrane</keyword>
<evidence type="ECO:0000313" key="2">
    <source>
        <dbReference type="EMBL" id="OMJ81625.1"/>
    </source>
</evidence>
<reference evidence="2 3" key="1">
    <citation type="submission" date="2016-11" db="EMBL/GenBank/DDBJ databases">
        <title>The macronuclear genome of Stentor coeruleus: a giant cell with tiny introns.</title>
        <authorList>
            <person name="Slabodnick M."/>
            <person name="Ruby J.G."/>
            <person name="Reiff S.B."/>
            <person name="Swart E.C."/>
            <person name="Gosai S."/>
            <person name="Prabakaran S."/>
            <person name="Witkowska E."/>
            <person name="Larue G.E."/>
            <person name="Fisher S."/>
            <person name="Freeman R.M."/>
            <person name="Gunawardena J."/>
            <person name="Chu W."/>
            <person name="Stover N.A."/>
            <person name="Gregory B.D."/>
            <person name="Nowacki M."/>
            <person name="Derisi J."/>
            <person name="Roy S.W."/>
            <person name="Marshall W.F."/>
            <person name="Sood P."/>
        </authorList>
    </citation>
    <scope>NUCLEOTIDE SEQUENCE [LARGE SCALE GENOMIC DNA]</scope>
    <source>
        <strain evidence="2">WM001</strain>
    </source>
</reference>
<name>A0A1R2BYA9_9CILI</name>
<sequence>MVHFRESVPVEPGNHDERGTYEDIEERVHKQIYTEDKEFDEAYDKMYNDRKYPGKNNLKTIIFSCFMYTGLGLNFSYELYLRRASLFSYSSNILKLVFIPVFGLLTFRNIDIARDIVAFRKKYPEMYQDL</sequence>
<feature type="transmembrane region" description="Helical" evidence="1">
    <location>
        <begin position="86"/>
        <end position="107"/>
    </location>
</feature>
<dbReference type="OrthoDB" id="316396at2759"/>
<comment type="caution">
    <text evidence="2">The sequence shown here is derived from an EMBL/GenBank/DDBJ whole genome shotgun (WGS) entry which is preliminary data.</text>
</comment>
<dbReference type="Proteomes" id="UP000187209">
    <property type="component" value="Unassembled WGS sequence"/>
</dbReference>
<keyword evidence="3" id="KW-1185">Reference proteome</keyword>
<organism evidence="2 3">
    <name type="scientific">Stentor coeruleus</name>
    <dbReference type="NCBI Taxonomy" id="5963"/>
    <lineage>
        <taxon>Eukaryota</taxon>
        <taxon>Sar</taxon>
        <taxon>Alveolata</taxon>
        <taxon>Ciliophora</taxon>
        <taxon>Postciliodesmatophora</taxon>
        <taxon>Heterotrichea</taxon>
        <taxon>Heterotrichida</taxon>
        <taxon>Stentoridae</taxon>
        <taxon>Stentor</taxon>
    </lineage>
</organism>
<gene>
    <name evidence="2" type="ORF">SteCoe_17841</name>
</gene>
<protein>
    <submittedName>
        <fullName evidence="2">Uncharacterized protein</fullName>
    </submittedName>
</protein>
<accession>A0A1R2BYA9</accession>
<keyword evidence="1" id="KW-0472">Membrane</keyword>
<evidence type="ECO:0000313" key="3">
    <source>
        <dbReference type="Proteomes" id="UP000187209"/>
    </source>
</evidence>
<keyword evidence="1" id="KW-1133">Transmembrane helix</keyword>
<proteinExistence type="predicted"/>
<evidence type="ECO:0000256" key="1">
    <source>
        <dbReference type="SAM" id="Phobius"/>
    </source>
</evidence>